<reference evidence="4" key="1">
    <citation type="submission" date="2018-05" db="EMBL/GenBank/DDBJ databases">
        <title>Complete Genome Sequence of Methylobacterium sp. 17SD2-17.</title>
        <authorList>
            <person name="Srinivasan S."/>
        </authorList>
    </citation>
    <scope>NUCLEOTIDE SEQUENCE [LARGE SCALE GENOMIC DNA]</scope>
    <source>
        <strain evidence="4">17SD2-17</strain>
    </source>
</reference>
<comment type="similarity">
    <text evidence="1">Belongs to the ros/MucR family.</text>
</comment>
<evidence type="ECO:0000313" key="3">
    <source>
        <dbReference type="EMBL" id="AWN39601.1"/>
    </source>
</evidence>
<dbReference type="RefSeq" id="WP_109887290.1">
    <property type="nucleotide sequence ID" value="NZ_CP029550.1"/>
</dbReference>
<dbReference type="Gene3D" id="1.10.10.1550">
    <property type="entry name" value="ROS/MUCR transcriptional regulator protein"/>
    <property type="match status" value="1"/>
</dbReference>
<dbReference type="EMBL" id="CP029550">
    <property type="protein sequence ID" value="AWN39601.1"/>
    <property type="molecule type" value="Genomic_DNA"/>
</dbReference>
<name>A0A2U8W1U9_9HYPH</name>
<dbReference type="Pfam" id="PF05443">
    <property type="entry name" value="ROS_MUCR"/>
    <property type="match status" value="1"/>
</dbReference>
<dbReference type="AlphaFoldDB" id="A0A2U8W1U9"/>
<organism evidence="3 4">
    <name type="scientific">Methylobacterium durans</name>
    <dbReference type="NCBI Taxonomy" id="2202825"/>
    <lineage>
        <taxon>Bacteria</taxon>
        <taxon>Pseudomonadati</taxon>
        <taxon>Pseudomonadota</taxon>
        <taxon>Alphaproteobacteria</taxon>
        <taxon>Hyphomicrobiales</taxon>
        <taxon>Methylobacteriaceae</taxon>
        <taxon>Methylobacterium</taxon>
    </lineage>
</organism>
<dbReference type="KEGG" id="mets:DK389_02475"/>
<proteinExistence type="inferred from homology"/>
<dbReference type="Proteomes" id="UP000245926">
    <property type="component" value="Chromosome"/>
</dbReference>
<dbReference type="InterPro" id="IPR041920">
    <property type="entry name" value="ROS/MUCR_sf"/>
</dbReference>
<dbReference type="GO" id="GO:0003677">
    <property type="term" value="F:DNA binding"/>
    <property type="evidence" value="ECO:0007669"/>
    <property type="project" value="InterPro"/>
</dbReference>
<dbReference type="OrthoDB" id="8005028at2"/>
<dbReference type="GO" id="GO:0006355">
    <property type="term" value="P:regulation of DNA-templated transcription"/>
    <property type="evidence" value="ECO:0007669"/>
    <property type="project" value="InterPro"/>
</dbReference>
<gene>
    <name evidence="3" type="ORF">DK389_02475</name>
</gene>
<protein>
    <submittedName>
        <fullName evidence="3">MucR family transcriptional regulator</fullName>
    </submittedName>
</protein>
<feature type="region of interest" description="Disordered" evidence="2">
    <location>
        <begin position="128"/>
        <end position="188"/>
    </location>
</feature>
<evidence type="ECO:0000256" key="2">
    <source>
        <dbReference type="SAM" id="MobiDB-lite"/>
    </source>
</evidence>
<evidence type="ECO:0000256" key="1">
    <source>
        <dbReference type="ARBA" id="ARBA00007031"/>
    </source>
</evidence>
<dbReference type="InterPro" id="IPR008807">
    <property type="entry name" value="ROS_MUCR"/>
</dbReference>
<sequence length="188" mass="19986">MSDTAENASNNHIDLTVDIVSAYLSNNHASVADLPGLIASVHAAVSGLSQSAAPGEPEIKLTPAQIKKSITADALISFEDSKPYKTLRRHLTIRGLTPESYREKWGLPRDYPMVSASYSEQRSSLAKSLGLGQQRKKAATKASTWAETVSAPAPAAEAPKGRGSRKKAADAPAKPRSRRKAVEPVAAE</sequence>
<accession>A0A2U8W1U9</accession>
<keyword evidence="4" id="KW-1185">Reference proteome</keyword>
<dbReference type="GO" id="GO:0008270">
    <property type="term" value="F:zinc ion binding"/>
    <property type="evidence" value="ECO:0007669"/>
    <property type="project" value="InterPro"/>
</dbReference>
<evidence type="ECO:0000313" key="4">
    <source>
        <dbReference type="Proteomes" id="UP000245926"/>
    </source>
</evidence>